<proteinExistence type="predicted"/>
<name>A0A8S5NL38_9CAUD</name>
<accession>A0A8S5NL38</accession>
<dbReference type="EMBL" id="BK015192">
    <property type="protein sequence ID" value="DAD95454.1"/>
    <property type="molecule type" value="Genomic_DNA"/>
</dbReference>
<reference evidence="1" key="1">
    <citation type="journal article" date="2021" name="Proc. Natl. Acad. Sci. U.S.A.">
        <title>A Catalog of Tens of Thousands of Viruses from Human Metagenomes Reveals Hidden Associations with Chronic Diseases.</title>
        <authorList>
            <person name="Tisza M.J."/>
            <person name="Buck C.B."/>
        </authorList>
    </citation>
    <scope>NUCLEOTIDE SEQUENCE</scope>
    <source>
        <strain evidence="1">CtY1p61</strain>
    </source>
</reference>
<organism evidence="1">
    <name type="scientific">Siphoviridae sp. ctY1p61</name>
    <dbReference type="NCBI Taxonomy" id="2826373"/>
    <lineage>
        <taxon>Viruses</taxon>
        <taxon>Duplodnaviria</taxon>
        <taxon>Heunggongvirae</taxon>
        <taxon>Uroviricota</taxon>
        <taxon>Caudoviricetes</taxon>
    </lineage>
</organism>
<sequence length="149" mass="17246">MSLRATTSIGSWLCSTKGRWRLMRKTPFRPDDRRITQSYRDGVVRIYTVTDGAAPGYQPRPVLTLLETLFYQERRVGLQRYYAGRQAQVEVERVIRTQLRPAVNPQCVAVTEDGVQYGIELVQQVQDVYPPSMDLTLARIEQKYEVPHE</sequence>
<evidence type="ECO:0000313" key="1">
    <source>
        <dbReference type="EMBL" id="DAD95454.1"/>
    </source>
</evidence>
<protein>
    <submittedName>
        <fullName evidence="1">Uncharacterized protein</fullName>
    </submittedName>
</protein>